<evidence type="ECO:0000313" key="3">
    <source>
        <dbReference type="Proteomes" id="UP001161409"/>
    </source>
</evidence>
<dbReference type="Proteomes" id="UP001161409">
    <property type="component" value="Unassembled WGS sequence"/>
</dbReference>
<evidence type="ECO:0000313" key="2">
    <source>
        <dbReference type="EMBL" id="GLQ05898.1"/>
    </source>
</evidence>
<name>A0ABQ5U3T4_9PROT</name>
<dbReference type="InterPro" id="IPR006860">
    <property type="entry name" value="FecR"/>
</dbReference>
<sequence length="225" mass="24434">MRQIFLFHQGREKRLLLFAGVIAISVLLQCFIVRPSNAAGTMIGTVLTLHKTVSVARRGRSLPLRQGDQVFRGDRIETGTAARLEIGFIDETRLYLGERTRVDLDDFDIAPASRSGKLFFDILNGAFRLVTGRIGKADRADVVVRTPFAHIGVRGTDFFAGPALGQYGVLLLKGEIEVFNTAGRRRLTGEGTGVNLIAEDVPPSPVVPWGAARAQAALASVQPQP</sequence>
<protein>
    <recommendedName>
        <fullName evidence="1">FecR protein domain-containing protein</fullName>
    </recommendedName>
</protein>
<evidence type="ECO:0000259" key="1">
    <source>
        <dbReference type="Pfam" id="PF04773"/>
    </source>
</evidence>
<keyword evidence="3" id="KW-1185">Reference proteome</keyword>
<organism evidence="2 3">
    <name type="scientific">Sneathiella chinensis</name>
    <dbReference type="NCBI Taxonomy" id="349750"/>
    <lineage>
        <taxon>Bacteria</taxon>
        <taxon>Pseudomonadati</taxon>
        <taxon>Pseudomonadota</taxon>
        <taxon>Alphaproteobacteria</taxon>
        <taxon>Sneathiellales</taxon>
        <taxon>Sneathiellaceae</taxon>
        <taxon>Sneathiella</taxon>
    </lineage>
</organism>
<feature type="domain" description="FecR protein" evidence="1">
    <location>
        <begin position="74"/>
        <end position="176"/>
    </location>
</feature>
<dbReference type="Pfam" id="PF04773">
    <property type="entry name" value="FecR"/>
    <property type="match status" value="1"/>
</dbReference>
<dbReference type="PANTHER" id="PTHR38731">
    <property type="entry name" value="LIPL45-RELATED LIPOPROTEIN-RELATED"/>
    <property type="match status" value="1"/>
</dbReference>
<proteinExistence type="predicted"/>
<dbReference type="EMBL" id="BSNF01000001">
    <property type="protein sequence ID" value="GLQ05898.1"/>
    <property type="molecule type" value="Genomic_DNA"/>
</dbReference>
<comment type="caution">
    <text evidence="2">The sequence shown here is derived from an EMBL/GenBank/DDBJ whole genome shotgun (WGS) entry which is preliminary data.</text>
</comment>
<accession>A0ABQ5U3T4</accession>
<reference evidence="2" key="2">
    <citation type="submission" date="2023-01" db="EMBL/GenBank/DDBJ databases">
        <title>Draft genome sequence of Sneathiella chinensis strain NBRC 103408.</title>
        <authorList>
            <person name="Sun Q."/>
            <person name="Mori K."/>
        </authorList>
    </citation>
    <scope>NUCLEOTIDE SEQUENCE</scope>
    <source>
        <strain evidence="2">NBRC 103408</strain>
    </source>
</reference>
<dbReference type="RefSeq" id="WP_169559858.1">
    <property type="nucleotide sequence ID" value="NZ_BSNF01000001.1"/>
</dbReference>
<gene>
    <name evidence="2" type="ORF">GCM10007924_11190</name>
</gene>
<reference evidence="2" key="1">
    <citation type="journal article" date="2014" name="Int. J. Syst. Evol. Microbiol.">
        <title>Complete genome of a new Firmicutes species belonging to the dominant human colonic microbiota ('Ruminococcus bicirculans') reveals two chromosomes and a selective capacity to utilize plant glucans.</title>
        <authorList>
            <consortium name="NISC Comparative Sequencing Program"/>
            <person name="Wegmann U."/>
            <person name="Louis P."/>
            <person name="Goesmann A."/>
            <person name="Henrissat B."/>
            <person name="Duncan S.H."/>
            <person name="Flint H.J."/>
        </authorList>
    </citation>
    <scope>NUCLEOTIDE SEQUENCE</scope>
    <source>
        <strain evidence="2">NBRC 103408</strain>
    </source>
</reference>